<accession>K4IEE0</accession>
<sequence length="125" mass="14471">MFGMALAEVKNGKKQSHWMWYIFPQLKGIGKTTTSYYYGISSLEEARDFLKHPILGSRLYEITQALLEVKGKTAFEIFGTPDYLKLKSCMTLFKLAAPQESVFQEVINTYYMGYDDELTRMKLNL</sequence>
<dbReference type="PIRSF" id="PIRSF008546">
    <property type="entry name" value="UCP008546"/>
    <property type="match status" value="1"/>
</dbReference>
<dbReference type="SUPFAM" id="SSF140736">
    <property type="entry name" value="Rv1873-like"/>
    <property type="match status" value="1"/>
</dbReference>
<protein>
    <recommendedName>
        <fullName evidence="3">Calpastatin</fullName>
    </recommendedName>
</protein>
<dbReference type="eggNOG" id="COG5579">
    <property type="taxonomic scope" value="Bacteria"/>
</dbReference>
<dbReference type="Proteomes" id="UP000008514">
    <property type="component" value="Chromosome"/>
</dbReference>
<dbReference type="HOGENOM" id="CLU_124534_0_0_10"/>
<dbReference type="KEGG" id="ptq:P700755_002136"/>
<proteinExistence type="predicted"/>
<dbReference type="InterPro" id="IPR036287">
    <property type="entry name" value="Rv1873-like_sf"/>
</dbReference>
<evidence type="ECO:0000313" key="2">
    <source>
        <dbReference type="Proteomes" id="UP000008514"/>
    </source>
</evidence>
<dbReference type="EMBL" id="CP003879">
    <property type="protein sequence ID" value="AFU68927.1"/>
    <property type="molecule type" value="Genomic_DNA"/>
</dbReference>
<dbReference type="Pfam" id="PF08837">
    <property type="entry name" value="DUF1810"/>
    <property type="match status" value="1"/>
</dbReference>
<keyword evidence="2" id="KW-1185">Reference proteome</keyword>
<reference evidence="1" key="2">
    <citation type="submission" date="2012-09" db="EMBL/GenBank/DDBJ databases">
        <title>The complete sequence of Psychroflexus torquis an extreme psychrophile from sea-ice that is stimulated by light.</title>
        <authorList>
            <person name="Feng S."/>
            <person name="Powell S.M."/>
            <person name="Bowman J.P."/>
        </authorList>
    </citation>
    <scope>NUCLEOTIDE SEQUENCE [LARGE SCALE GENOMIC DNA]</scope>
    <source>
        <strain evidence="1">ATCC 700755</strain>
    </source>
</reference>
<reference evidence="1" key="1">
    <citation type="submission" date="2006-03" db="EMBL/GenBank/DDBJ databases">
        <authorList>
            <person name="Bowman J."/>
            <person name="Ferriera S."/>
            <person name="Johnson J."/>
            <person name="Kravitz S."/>
            <person name="Halpern A."/>
            <person name="Remington K."/>
            <person name="Beeson K."/>
            <person name="Tran B."/>
            <person name="Rogers Y.-H."/>
            <person name="Friedman R."/>
            <person name="Venter J.C."/>
        </authorList>
    </citation>
    <scope>NUCLEOTIDE SEQUENCE [LARGE SCALE GENOMIC DNA]</scope>
    <source>
        <strain evidence="1">ATCC 700755</strain>
    </source>
</reference>
<evidence type="ECO:0008006" key="3">
    <source>
        <dbReference type="Google" id="ProtNLM"/>
    </source>
</evidence>
<dbReference type="AlphaFoldDB" id="K4IEE0"/>
<organism evidence="1 2">
    <name type="scientific">Psychroflexus torquis (strain ATCC 700755 / CIP 106069 / ACAM 623)</name>
    <dbReference type="NCBI Taxonomy" id="313595"/>
    <lineage>
        <taxon>Bacteria</taxon>
        <taxon>Pseudomonadati</taxon>
        <taxon>Bacteroidota</taxon>
        <taxon>Flavobacteriia</taxon>
        <taxon>Flavobacteriales</taxon>
        <taxon>Flavobacteriaceae</taxon>
        <taxon>Psychroflexus</taxon>
    </lineage>
</organism>
<dbReference type="Gene3D" id="1.25.40.380">
    <property type="entry name" value="Protein of unknown function DUF1810"/>
    <property type="match status" value="1"/>
</dbReference>
<dbReference type="InterPro" id="IPR014937">
    <property type="entry name" value="DUF1810"/>
</dbReference>
<gene>
    <name evidence="1" type="ordered locus">P700755_002136</name>
</gene>
<dbReference type="STRING" id="313595.P700755_002136"/>
<evidence type="ECO:0000313" key="1">
    <source>
        <dbReference type="EMBL" id="AFU68927.1"/>
    </source>
</evidence>
<name>K4IEE0_PSYTT</name>